<dbReference type="CDD" id="cd17936">
    <property type="entry name" value="EEXXEc_NFX1"/>
    <property type="match status" value="1"/>
</dbReference>
<dbReference type="InterPro" id="IPR046439">
    <property type="entry name" value="ZF_RZ_dom"/>
</dbReference>
<name>A0ABR0EZC9_ZASCE</name>
<keyword evidence="5" id="KW-0067">ATP-binding</keyword>
<dbReference type="Pfam" id="PF13086">
    <property type="entry name" value="AAA_11"/>
    <property type="match status" value="1"/>
</dbReference>
<comment type="caution">
    <text evidence="11">The sequence shown here is derived from an EMBL/GenBank/DDBJ whole genome shotgun (WGS) entry which is preliminary data.</text>
</comment>
<organism evidence="11 12">
    <name type="scientific">Zasmidium cellare</name>
    <name type="common">Wine cellar mold</name>
    <name type="synonym">Racodium cellare</name>
    <dbReference type="NCBI Taxonomy" id="395010"/>
    <lineage>
        <taxon>Eukaryota</taxon>
        <taxon>Fungi</taxon>
        <taxon>Dikarya</taxon>
        <taxon>Ascomycota</taxon>
        <taxon>Pezizomycotina</taxon>
        <taxon>Dothideomycetes</taxon>
        <taxon>Dothideomycetidae</taxon>
        <taxon>Mycosphaerellales</taxon>
        <taxon>Mycosphaerellaceae</taxon>
        <taxon>Zasmidium</taxon>
    </lineage>
</organism>
<feature type="zinc finger region" description="C3H1-type" evidence="8">
    <location>
        <begin position="1"/>
        <end position="25"/>
    </location>
</feature>
<evidence type="ECO:0000256" key="2">
    <source>
        <dbReference type="ARBA" id="ARBA00022490"/>
    </source>
</evidence>
<dbReference type="PROSITE" id="PS50103">
    <property type="entry name" value="ZF_C3H1"/>
    <property type="match status" value="1"/>
</dbReference>
<keyword evidence="5" id="KW-0547">Nucleotide-binding</keyword>
<dbReference type="CDD" id="cd06008">
    <property type="entry name" value="NF-X1-zinc-finger"/>
    <property type="match status" value="1"/>
</dbReference>
<dbReference type="InterPro" id="IPR047187">
    <property type="entry name" value="SF1_C_Upf1"/>
</dbReference>
<evidence type="ECO:0000256" key="7">
    <source>
        <dbReference type="ARBA" id="ARBA00022859"/>
    </source>
</evidence>
<keyword evidence="3 8" id="KW-0479">Metal-binding</keyword>
<dbReference type="SUPFAM" id="SSF52540">
    <property type="entry name" value="P-loop containing nucleoside triphosphate hydrolases"/>
    <property type="match status" value="1"/>
</dbReference>
<evidence type="ECO:0000256" key="8">
    <source>
        <dbReference type="PROSITE-ProRule" id="PRU00723"/>
    </source>
</evidence>
<evidence type="ECO:0000259" key="10">
    <source>
        <dbReference type="PROSITE" id="PS51981"/>
    </source>
</evidence>
<proteinExistence type="predicted"/>
<sequence>MAPCFNFAKGRCNLGADCRYSHDLTERPPPSSKAPSNTADDEFQKWRYKVPNDAKALKKARPLGSDDIAKFFEKALELVDSSEENMQDVIKTLSTDGGLYRIKQLLGQDFATLSDTKLENVWSTQLAPFFCVLSHPSVLMSFVVEAHHATLITFLYGVGGEQAVKIFQSAFKFLTSKASAGSELLESCMCVLANVFIRSSHAKINPEMKAVTEAMLSLVDGDNRSRLPERHLTAIRTALNLETPDVKPKRAAKADAIRPTFTIAQDMPGDLSEDGARHDNDSADITEIDILPTMEEILSPRLEYLPRDDPSEWHLPGIAGLIDRHFRLLREDSVGPLRDAAKFELERLQNPTAKQSKDPHGARTHVYPNVRFEKAVHDDQKGVLFILKFTQPSHLRNVGLDRRLRWWEASKRFAQDSLICLLSSDGSATFLVVYSPPLADDKGKKKILDAKFTLAGSGDFGYVVAQLPDQDGEEVSDFLERCYSMCSDQLQHSLIEFPGVVLPTFEPTLSALQQMADNLDVPFADVLLPGGDTDRKRPAYASDPDFRWNLQSIVKDSEAYDVEDERLEEVLKESTLDDAQQKAVIHSLRNQVALVQGPPGTGKSFTGIKLIQALLDNRKTADLGPIICVCYTNHALDQLLEHLVDADIENIIRIGSRSRSERLASINLRTVAQKVLRTKTETSEFGKARSLMEKANKSITTELGRLLSLNNRDGKALEDYVKEHYPVLHEKIFKETDDEGFQTVHHGRRASPLDKWLNGTAPISLRGKVRPLDELQSGLVEPLAMTDRERQSLYKSWTEEMSDNAYENLQMQLDLHQDQREGIESIRGEVDLRILAKANVIGITTTGLARNVKHLRKLPSKILVVEEAGEVLEGHLLTAMLPSIEHMILIGDHQQLRPKVQNYDLSVENPRSAISLDVSLFERLISATDSIPFVTLETQRRMHPSISELIRATLYPKLQDADSVKAYADVTGMRHRLFWMDHDRPEDGQVDQMHSTSHTNTYEVDMVAALVNHIVGQGVYRSDQIAVLTPYLGQLMKLRQKFESAFTILLNELDTADLERGGEDGGKAVSEKPASEVAKGTLLQALRLATVDNFQGEEAKVVIISLVRSNEQRKCGFLRTSNRINVLLSRAMHGMYIIGSSKTSEHIPMWKQVLDILRTNGNIGPAIQLCCPRHPETPLAITEPYQFAHMSPEAGCSLLCGKMLPCGHVCQGMCHSDTLHNAKFCPKQCTRPRKGCLHPCPRPCGEQCPEKCQNIVENLDVELPCGHHVSQLKCWQYQDPSLVKCKEPVERTVPGCDHIIVQPCHESTTDELFKCLEICGANLPCGHTCREMCDSCLPRSSGEPVSNDMCVDLITMQTYEEVDLNADPCITLDCGHIFTRESLDGLMEMSTHYELDYNTGDPVAVSGEVLPLSYDKPKVCPSCRGSLRRVSRYGRIVRRSLLDETTKKFIIWSNSTYMPLAEQLQELQAKLKATEGNAILSRGEIRLGRSAKWGQELRDSRYINILKLGRKVHAFSEKVRVEEQPFQRVRDLFEAARRREQADCDIPEFNADCDIPKFNFDQTILQVRGRLLAKALIHRTQLVIVTDLVSVWENMPAPARSKVNIILDFDDHRKLCDELLLEAQASKNVLQQAEAHIFWAQYAALECKMSTGGNTAHIELLKDIAHFNLDEAEDICEQFPAQTQGIVDEIDGVHAMLSDNPISSAEMHMVVAAMATEFSGTGHWYRCVNGHPFTVGECGGPMQTSTCPQCGAPTGGQNHEAAEGVTRADDIERDFAGLRV</sequence>
<dbReference type="InterPro" id="IPR027417">
    <property type="entry name" value="P-loop_NTPase"/>
</dbReference>
<dbReference type="SMART" id="SM00356">
    <property type="entry name" value="ZnF_C3H1"/>
    <property type="match status" value="1"/>
</dbReference>
<dbReference type="InterPro" id="IPR000571">
    <property type="entry name" value="Znf_CCCH"/>
</dbReference>
<feature type="domain" description="RZ-type" evidence="10">
    <location>
        <begin position="1702"/>
        <end position="1778"/>
    </location>
</feature>
<dbReference type="PANTHER" id="PTHR10887:SF445">
    <property type="entry name" value="NFX1-TYPE ZINC FINGER-CONTAINING PROTEIN 1"/>
    <property type="match status" value="1"/>
</dbReference>
<dbReference type="InterPro" id="IPR041677">
    <property type="entry name" value="DNA2/NAM7_AAA_11"/>
</dbReference>
<gene>
    <name evidence="11" type="ORF">PRZ48_000175</name>
</gene>
<evidence type="ECO:0000256" key="1">
    <source>
        <dbReference type="ARBA" id="ARBA00004496"/>
    </source>
</evidence>
<dbReference type="CDD" id="cd18808">
    <property type="entry name" value="SF1_C_Upf1"/>
    <property type="match status" value="1"/>
</dbReference>
<keyword evidence="7" id="KW-0391">Immunity</keyword>
<dbReference type="Pfam" id="PF13087">
    <property type="entry name" value="AAA_12"/>
    <property type="match status" value="1"/>
</dbReference>
<dbReference type="PROSITE" id="PS51981">
    <property type="entry name" value="ZF_RZ"/>
    <property type="match status" value="1"/>
</dbReference>
<protein>
    <recommendedName>
        <fullName evidence="13">NFX1-type zinc finger-containing protein 1</fullName>
    </recommendedName>
</protein>
<dbReference type="Pfam" id="PF20173">
    <property type="entry name" value="ZnF_RZ-type"/>
    <property type="match status" value="1"/>
</dbReference>
<evidence type="ECO:0000256" key="4">
    <source>
        <dbReference type="ARBA" id="ARBA00022771"/>
    </source>
</evidence>
<evidence type="ECO:0000256" key="6">
    <source>
        <dbReference type="ARBA" id="ARBA00022833"/>
    </source>
</evidence>
<evidence type="ECO:0000256" key="5">
    <source>
        <dbReference type="ARBA" id="ARBA00022806"/>
    </source>
</evidence>
<dbReference type="Proteomes" id="UP001305779">
    <property type="component" value="Unassembled WGS sequence"/>
</dbReference>
<accession>A0ABR0EZC9</accession>
<evidence type="ECO:0008006" key="13">
    <source>
        <dbReference type="Google" id="ProtNLM"/>
    </source>
</evidence>
<dbReference type="InterPro" id="IPR045055">
    <property type="entry name" value="DNA2/NAM7-like"/>
</dbReference>
<dbReference type="InterPro" id="IPR041679">
    <property type="entry name" value="DNA2/NAM7-like_C"/>
</dbReference>
<comment type="subcellular location">
    <subcellularLocation>
        <location evidence="1">Cytoplasm</location>
    </subcellularLocation>
</comment>
<dbReference type="PANTHER" id="PTHR10887">
    <property type="entry name" value="DNA2/NAM7 HELICASE FAMILY"/>
    <property type="match status" value="1"/>
</dbReference>
<dbReference type="EMBL" id="JAXOVC010000001">
    <property type="protein sequence ID" value="KAK4506443.1"/>
    <property type="molecule type" value="Genomic_DNA"/>
</dbReference>
<keyword evidence="6 8" id="KW-0862">Zinc</keyword>
<keyword evidence="5" id="KW-0378">Hydrolase</keyword>
<keyword evidence="5" id="KW-0347">Helicase</keyword>
<evidence type="ECO:0000313" key="11">
    <source>
        <dbReference type="EMBL" id="KAK4506443.1"/>
    </source>
</evidence>
<keyword evidence="12" id="KW-1185">Reference proteome</keyword>
<dbReference type="Gene3D" id="3.40.50.300">
    <property type="entry name" value="P-loop containing nucleotide triphosphate hydrolases"/>
    <property type="match status" value="2"/>
</dbReference>
<feature type="domain" description="C3H1-type" evidence="9">
    <location>
        <begin position="1"/>
        <end position="25"/>
    </location>
</feature>
<evidence type="ECO:0000259" key="9">
    <source>
        <dbReference type="PROSITE" id="PS50103"/>
    </source>
</evidence>
<keyword evidence="2" id="KW-0963">Cytoplasm</keyword>
<reference evidence="11 12" key="1">
    <citation type="journal article" date="2023" name="G3 (Bethesda)">
        <title>A chromosome-level genome assembly of Zasmidium syzygii isolated from banana leaves.</title>
        <authorList>
            <person name="van Westerhoven A.C."/>
            <person name="Mehrabi R."/>
            <person name="Talebi R."/>
            <person name="Steentjes M.B.F."/>
            <person name="Corcolon B."/>
            <person name="Chong P.A."/>
            <person name="Kema G.H.J."/>
            <person name="Seidl M.F."/>
        </authorList>
    </citation>
    <scope>NUCLEOTIDE SEQUENCE [LARGE SCALE GENOMIC DNA]</scope>
    <source>
        <strain evidence="11 12">P124</strain>
    </source>
</reference>
<evidence type="ECO:0000256" key="3">
    <source>
        <dbReference type="ARBA" id="ARBA00022723"/>
    </source>
</evidence>
<keyword evidence="4 8" id="KW-0863">Zinc-finger</keyword>
<evidence type="ECO:0000313" key="12">
    <source>
        <dbReference type="Proteomes" id="UP001305779"/>
    </source>
</evidence>